<keyword evidence="2" id="KW-0129">CBS domain</keyword>
<dbReference type="InterPro" id="IPR046342">
    <property type="entry name" value="CBS_dom_sf"/>
</dbReference>
<evidence type="ECO:0000256" key="1">
    <source>
        <dbReference type="ARBA" id="ARBA00010926"/>
    </source>
</evidence>
<dbReference type="GO" id="GO:0019901">
    <property type="term" value="F:protein kinase binding"/>
    <property type="evidence" value="ECO:0007669"/>
    <property type="project" value="TreeGrafter"/>
</dbReference>
<dbReference type="GO" id="GO:0005634">
    <property type="term" value="C:nucleus"/>
    <property type="evidence" value="ECO:0007669"/>
    <property type="project" value="TreeGrafter"/>
</dbReference>
<sequence length="646" mass="72978">MFGSTLGSSRENSAASGQLLTPTRFVWPYGGRRVFLSGSFTRWTEHVPMSPLEGCPTVFQVICNLTPGYHQYKFFVDGEWRHDEHQPFVSGNGGVMNTIFITGPDMLRSGFSPAAHDRSSMDVDDVIVRMTDSSQETIPRMSGIDLEVSRHRISVLLSTRTAYELLPESGKVIALDVNLPVKQAFHILYEQGIPLAPLWDFGKGQFVGVLGPLDFILILRELGTHGSNLTEEELETHTIAAWKEGKAHISRQFDGSGRPYPRPLVQIRGWSFRFATIMTVKECEERITQLEGSLGELHGEVTAIKVGCEEMSLSHKETLTRLGLMEQQMTGITETLSRLEALAFSSQDRGKGTTSSSFESPQVTLPHMESLGSRGISGALENRDSLLRKIDMPVFDGCLPYCWILRGERFFRLGQYAEEEKLGLVSLCLDEAVLNWFNGEAVKAPFSDWSQFKNRFLARFAPVRSCSPREVLMTKELIPEIGQEEESSTETKLLQKKESMDPLPSPIGFVLDDMHSNFGSDDEREEVYMLPVKKEPKLALQSSCIPTKPFTYKPFDNLPVKLRREKQQGDYSIPVVTAAHSKRKLRPGTASFRVWHRWRNKYWLQINKYQLQRERRICRSPHLDCNTFLITAWGQAVLGKGVMIGC</sequence>
<accession>A0A1J3FXM1</accession>
<evidence type="ECO:0000259" key="3">
    <source>
        <dbReference type="PROSITE" id="PS51371"/>
    </source>
</evidence>
<dbReference type="InterPro" id="IPR032640">
    <property type="entry name" value="AMPK1_CBM"/>
</dbReference>
<dbReference type="PANTHER" id="PTHR10343">
    <property type="entry name" value="5'-AMP-ACTIVATED PROTEIN KINASE , BETA SUBUNIT"/>
    <property type="match status" value="1"/>
</dbReference>
<dbReference type="SUPFAM" id="SSF54631">
    <property type="entry name" value="CBS-domain pair"/>
    <property type="match status" value="1"/>
</dbReference>
<dbReference type="SUPFAM" id="SSF81296">
    <property type="entry name" value="E set domains"/>
    <property type="match status" value="1"/>
</dbReference>
<dbReference type="FunFam" id="2.60.40.10:FF:001860">
    <property type="entry name" value="Sucrose nonfermenting 4-like protein"/>
    <property type="match status" value="1"/>
</dbReference>
<dbReference type="Gene3D" id="3.10.580.10">
    <property type="entry name" value="CBS-domain"/>
    <property type="match status" value="1"/>
</dbReference>
<protein>
    <submittedName>
        <fullName evidence="4">Sucrose nonfermenting 4-like protein</fullName>
    </submittedName>
</protein>
<organism evidence="4">
    <name type="scientific">Noccaea caerulescens</name>
    <name type="common">Alpine penny-cress</name>
    <name type="synonym">Thlaspi caerulescens</name>
    <dbReference type="NCBI Taxonomy" id="107243"/>
    <lineage>
        <taxon>Eukaryota</taxon>
        <taxon>Viridiplantae</taxon>
        <taxon>Streptophyta</taxon>
        <taxon>Embryophyta</taxon>
        <taxon>Tracheophyta</taxon>
        <taxon>Spermatophyta</taxon>
        <taxon>Magnoliopsida</taxon>
        <taxon>eudicotyledons</taxon>
        <taxon>Gunneridae</taxon>
        <taxon>Pentapetalae</taxon>
        <taxon>rosids</taxon>
        <taxon>malvids</taxon>
        <taxon>Brassicales</taxon>
        <taxon>Brassicaceae</taxon>
        <taxon>Coluteocarpeae</taxon>
        <taxon>Noccaea</taxon>
    </lineage>
</organism>
<dbReference type="PANTHER" id="PTHR10343:SF84">
    <property type="entry name" value="5'-AMP-ACTIVATED PROTEIN KINASE SUBUNIT BETA-1"/>
    <property type="match status" value="1"/>
</dbReference>
<dbReference type="AlphaFoldDB" id="A0A1J3FXM1"/>
<proteinExistence type="inferred from homology"/>
<dbReference type="GO" id="GO:0031588">
    <property type="term" value="C:nucleotide-activated protein kinase complex"/>
    <property type="evidence" value="ECO:0007669"/>
    <property type="project" value="TreeGrafter"/>
</dbReference>
<dbReference type="EMBL" id="GEVK01004634">
    <property type="protein sequence ID" value="JAU48198.1"/>
    <property type="molecule type" value="Transcribed_RNA"/>
</dbReference>
<comment type="similarity">
    <text evidence="1">Belongs to the 5'-AMP-activated protein kinase beta subunit family.</text>
</comment>
<dbReference type="InterPro" id="IPR014756">
    <property type="entry name" value="Ig_E-set"/>
</dbReference>
<dbReference type="InterPro" id="IPR000644">
    <property type="entry name" value="CBS_dom"/>
</dbReference>
<evidence type="ECO:0000313" key="4">
    <source>
        <dbReference type="EMBL" id="JAU48198.1"/>
    </source>
</evidence>
<gene>
    <name evidence="4" type="ORF">LC_TR2681_c2_g1_i1_g.10242</name>
</gene>
<evidence type="ECO:0000256" key="2">
    <source>
        <dbReference type="PROSITE-ProRule" id="PRU00703"/>
    </source>
</evidence>
<dbReference type="GO" id="GO:0009507">
    <property type="term" value="C:chloroplast"/>
    <property type="evidence" value="ECO:0007669"/>
    <property type="project" value="UniProtKB-ARBA"/>
</dbReference>
<dbReference type="Gene3D" id="2.60.40.10">
    <property type="entry name" value="Immunoglobulins"/>
    <property type="match status" value="1"/>
</dbReference>
<reference evidence="4" key="1">
    <citation type="submission" date="2016-07" db="EMBL/GenBank/DDBJ databases">
        <title>De novo transcriptome assembly of four accessions of the metal hyperaccumulator plant Noccaea caerulescens.</title>
        <authorList>
            <person name="Blande D."/>
            <person name="Halimaa P."/>
            <person name="Tervahauta A.I."/>
            <person name="Aarts M.G."/>
            <person name="Karenlampi S.O."/>
        </authorList>
    </citation>
    <scope>NUCLEOTIDE SEQUENCE</scope>
</reference>
<name>A0A1J3FXM1_NOCCA</name>
<dbReference type="PROSITE" id="PS51371">
    <property type="entry name" value="CBS"/>
    <property type="match status" value="1"/>
</dbReference>
<dbReference type="InterPro" id="IPR050827">
    <property type="entry name" value="CRP1_MDG1_kinase"/>
</dbReference>
<dbReference type="GO" id="GO:0007165">
    <property type="term" value="P:signal transduction"/>
    <property type="evidence" value="ECO:0007669"/>
    <property type="project" value="TreeGrafter"/>
</dbReference>
<feature type="domain" description="CBS" evidence="3">
    <location>
        <begin position="165"/>
        <end position="227"/>
    </location>
</feature>
<dbReference type="InterPro" id="IPR013783">
    <property type="entry name" value="Ig-like_fold"/>
</dbReference>
<dbReference type="Pfam" id="PF16561">
    <property type="entry name" value="AMPK1_CBM"/>
    <property type="match status" value="1"/>
</dbReference>
<dbReference type="CDD" id="cd02859">
    <property type="entry name" value="E_set_AMPKbeta_like_N"/>
    <property type="match status" value="1"/>
</dbReference>